<gene>
    <name evidence="2" type="ORF">VNO80_27883</name>
</gene>
<feature type="domain" description="Dienelactone hydrolase" evidence="1">
    <location>
        <begin position="34"/>
        <end position="237"/>
    </location>
</feature>
<dbReference type="InterPro" id="IPR002925">
    <property type="entry name" value="Dienelactn_hydro"/>
</dbReference>
<dbReference type="AlphaFoldDB" id="A0AAN9LGX7"/>
<evidence type="ECO:0000313" key="3">
    <source>
        <dbReference type="Proteomes" id="UP001374584"/>
    </source>
</evidence>
<proteinExistence type="predicted"/>
<dbReference type="Proteomes" id="UP001374584">
    <property type="component" value="Unassembled WGS sequence"/>
</dbReference>
<dbReference type="SUPFAM" id="SSF53474">
    <property type="entry name" value="alpha/beta-Hydrolases"/>
    <property type="match status" value="1"/>
</dbReference>
<dbReference type="PANTHER" id="PTHR17630:SF82">
    <property type="entry name" value="ENDO-1,3-1,4-BETA-D-GLUCANASE-LIKE PROTEIN"/>
    <property type="match status" value="1"/>
</dbReference>
<keyword evidence="3" id="KW-1185">Reference proteome</keyword>
<evidence type="ECO:0000259" key="1">
    <source>
        <dbReference type="Pfam" id="PF01738"/>
    </source>
</evidence>
<evidence type="ECO:0000313" key="2">
    <source>
        <dbReference type="EMBL" id="KAK7335820.1"/>
    </source>
</evidence>
<dbReference type="Gene3D" id="3.40.50.1820">
    <property type="entry name" value="alpha/beta hydrolase"/>
    <property type="match status" value="1"/>
</dbReference>
<dbReference type="GO" id="GO:0016787">
    <property type="term" value="F:hydrolase activity"/>
    <property type="evidence" value="ECO:0007669"/>
    <property type="project" value="InterPro"/>
</dbReference>
<comment type="caution">
    <text evidence="2">The sequence shown here is derived from an EMBL/GenBank/DDBJ whole genome shotgun (WGS) entry which is preliminary data.</text>
</comment>
<protein>
    <recommendedName>
        <fullName evidence="1">Dienelactone hydrolase domain-containing protein</fullName>
    </recommendedName>
</protein>
<dbReference type="Pfam" id="PF01738">
    <property type="entry name" value="DLH"/>
    <property type="match status" value="1"/>
</dbReference>
<dbReference type="InterPro" id="IPR029058">
    <property type="entry name" value="AB_hydrolase_fold"/>
</dbReference>
<organism evidence="2 3">
    <name type="scientific">Phaseolus coccineus</name>
    <name type="common">Scarlet runner bean</name>
    <name type="synonym">Phaseolus multiflorus</name>
    <dbReference type="NCBI Taxonomy" id="3886"/>
    <lineage>
        <taxon>Eukaryota</taxon>
        <taxon>Viridiplantae</taxon>
        <taxon>Streptophyta</taxon>
        <taxon>Embryophyta</taxon>
        <taxon>Tracheophyta</taxon>
        <taxon>Spermatophyta</taxon>
        <taxon>Magnoliopsida</taxon>
        <taxon>eudicotyledons</taxon>
        <taxon>Gunneridae</taxon>
        <taxon>Pentapetalae</taxon>
        <taxon>rosids</taxon>
        <taxon>fabids</taxon>
        <taxon>Fabales</taxon>
        <taxon>Fabaceae</taxon>
        <taxon>Papilionoideae</taxon>
        <taxon>50 kb inversion clade</taxon>
        <taxon>NPAAA clade</taxon>
        <taxon>indigoferoid/millettioid clade</taxon>
        <taxon>Phaseoleae</taxon>
        <taxon>Phaseolus</taxon>
    </lineage>
</organism>
<dbReference type="PANTHER" id="PTHR17630">
    <property type="entry name" value="DIENELACTONE HYDROLASE"/>
    <property type="match status" value="1"/>
</dbReference>
<sequence length="240" mass="26122">MGIDCLLNPPILNASTGGVGYVTNIAGVNSYVSGSPLAMLAIVLVSDIYGFEPPLFRKIADKVANHGYFAVVPDFFHGEPYNSENKSRPFDSWVKDHDPAKGIETAKPIIEALKRKGASAVGFAGFCWGAKTVTMLGKAKLVEASVLLHPSFIDVDDIRGVEVPIAILGAEHDSLAPPKLLNEFKQVLKAKPEIDSYVEIFANVSHGWTVRYDPNDPKAVEAADKAHQVIINWFDKHLKN</sequence>
<reference evidence="2 3" key="1">
    <citation type="submission" date="2024-01" db="EMBL/GenBank/DDBJ databases">
        <title>The genomes of 5 underutilized Papilionoideae crops provide insights into root nodulation and disease resistanc.</title>
        <authorList>
            <person name="Jiang F."/>
        </authorList>
    </citation>
    <scope>NUCLEOTIDE SEQUENCE [LARGE SCALE GENOMIC DNA]</scope>
    <source>
        <strain evidence="2">JINMINGXINNONG_FW02</strain>
        <tissue evidence="2">Leaves</tissue>
    </source>
</reference>
<dbReference type="EMBL" id="JAYMYR010000010">
    <property type="protein sequence ID" value="KAK7335820.1"/>
    <property type="molecule type" value="Genomic_DNA"/>
</dbReference>
<name>A0AAN9LGX7_PHACN</name>
<accession>A0AAN9LGX7</accession>